<feature type="domain" description="Helicase C-terminal" evidence="3">
    <location>
        <begin position="227"/>
        <end position="360"/>
    </location>
</feature>
<dbReference type="CDD" id="cd18799">
    <property type="entry name" value="SF2_C_EcoAI-like"/>
    <property type="match status" value="1"/>
</dbReference>
<dbReference type="InterPro" id="IPR001650">
    <property type="entry name" value="Helicase_C-like"/>
</dbReference>
<dbReference type="InterPro" id="IPR014001">
    <property type="entry name" value="Helicase_ATP-bd"/>
</dbReference>
<dbReference type="SMART" id="SM00490">
    <property type="entry name" value="HELICc"/>
    <property type="match status" value="1"/>
</dbReference>
<dbReference type="EMBL" id="PXXO01000003">
    <property type="protein sequence ID" value="PSJ06602.1"/>
    <property type="molecule type" value="Genomic_DNA"/>
</dbReference>
<dbReference type="Gene3D" id="3.40.50.300">
    <property type="entry name" value="P-loop containing nucleotide triphosphate hydrolases"/>
    <property type="match status" value="2"/>
</dbReference>
<dbReference type="Pfam" id="PF00271">
    <property type="entry name" value="Helicase_C"/>
    <property type="match status" value="1"/>
</dbReference>
<feature type="domain" description="Helicase ATP-binding" evidence="2">
    <location>
        <begin position="18"/>
        <end position="147"/>
    </location>
</feature>
<sequence>MPSIVLRDYQLQLLADLRAALKAHRRVCAVMPTGAGKGQTIGAIARGAARKGRKVLVLAHRAELIEQLTGTVRAWGLEPDVVAPGHRLQGRQVAVGSVQTVARRLGQLSAPDLIIQDEAHHLVAGNVWGRIINTWPEAHLIGKTATPERLDGKGLGVEAGGFFEALVLGPSAAWLVEQGWLARPKVFSWPGARNSKGQGPELHQRMGEYDLEQAARAFGDRAAIGDAVSHYLRRLHPGTAICFCCTIEHAEQMAGAFRAAGIRAASVSGGTSAEERKRLIAGLGTGEVEVLTSCMIISEGTDIPSVGGAILMRPTASLSLYLQMVGRALRPAPGKQEAVILDHVGNAHRHGLPTDERAWNLAGRRRREGVSIPIKDCPHCFCSCPSAAQVCPDCGHLFLAEERDEQRRGLQQLEGELVEVKGAGRHRPKAQQLRPRRKSPSAGCRTFEQLLQREQERGYKPGWARHVWAARQQR</sequence>
<dbReference type="RefSeq" id="WP_106502110.1">
    <property type="nucleotide sequence ID" value="NZ_PXXO01000003.1"/>
</dbReference>
<evidence type="ECO:0000313" key="5">
    <source>
        <dbReference type="Proteomes" id="UP000243002"/>
    </source>
</evidence>
<reference evidence="4 5" key="1">
    <citation type="journal article" date="2018" name="Environ. Microbiol.">
        <title>Ecological and genomic features of two widespread freshwater picocyanobacteria.</title>
        <authorList>
            <person name="Cabello-Yeves P.J."/>
            <person name="Picazo A."/>
            <person name="Camacho A."/>
            <person name="Callieri C."/>
            <person name="Rosselli R."/>
            <person name="Roda-Garcia J.J."/>
            <person name="Coutinho F.H."/>
            <person name="Rodriguez-Valera F."/>
        </authorList>
    </citation>
    <scope>NUCLEOTIDE SEQUENCE [LARGE SCALE GENOMIC DNA]</scope>
    <source>
        <strain evidence="4 5">Tous</strain>
    </source>
</reference>
<evidence type="ECO:0000259" key="3">
    <source>
        <dbReference type="PROSITE" id="PS51194"/>
    </source>
</evidence>
<keyword evidence="4" id="KW-0347">Helicase</keyword>
<gene>
    <name evidence="4" type="ORF">C7K55_03925</name>
</gene>
<feature type="region of interest" description="Disordered" evidence="1">
    <location>
        <begin position="423"/>
        <end position="442"/>
    </location>
</feature>
<dbReference type="AlphaFoldDB" id="A0A2P7MZH4"/>
<dbReference type="InterPro" id="IPR006935">
    <property type="entry name" value="Helicase/UvrB_N"/>
</dbReference>
<evidence type="ECO:0000256" key="1">
    <source>
        <dbReference type="SAM" id="MobiDB-lite"/>
    </source>
</evidence>
<dbReference type="PANTHER" id="PTHR47396:SF1">
    <property type="entry name" value="ATP-DEPENDENT HELICASE IRC3-RELATED"/>
    <property type="match status" value="1"/>
</dbReference>
<dbReference type="GO" id="GO:0016787">
    <property type="term" value="F:hydrolase activity"/>
    <property type="evidence" value="ECO:0007669"/>
    <property type="project" value="InterPro"/>
</dbReference>
<dbReference type="GO" id="GO:0005524">
    <property type="term" value="F:ATP binding"/>
    <property type="evidence" value="ECO:0007669"/>
    <property type="project" value="InterPro"/>
</dbReference>
<accession>A0A2P7MZH4</accession>
<dbReference type="PROSITE" id="PS51192">
    <property type="entry name" value="HELICASE_ATP_BIND_1"/>
    <property type="match status" value="1"/>
</dbReference>
<dbReference type="SMART" id="SM00487">
    <property type="entry name" value="DEXDc"/>
    <property type="match status" value="1"/>
</dbReference>
<dbReference type="GO" id="GO:0004386">
    <property type="term" value="F:helicase activity"/>
    <property type="evidence" value="ECO:0007669"/>
    <property type="project" value="UniProtKB-KW"/>
</dbReference>
<dbReference type="GO" id="GO:0003677">
    <property type="term" value="F:DNA binding"/>
    <property type="evidence" value="ECO:0007669"/>
    <property type="project" value="InterPro"/>
</dbReference>
<keyword evidence="4" id="KW-0067">ATP-binding</keyword>
<proteinExistence type="predicted"/>
<evidence type="ECO:0000313" key="4">
    <source>
        <dbReference type="EMBL" id="PSJ06602.1"/>
    </source>
</evidence>
<organism evidence="4 5">
    <name type="scientific">Cyanobium usitatum str. Tous</name>
    <dbReference type="NCBI Taxonomy" id="2116684"/>
    <lineage>
        <taxon>Bacteria</taxon>
        <taxon>Bacillati</taxon>
        <taxon>Cyanobacteriota</taxon>
        <taxon>Cyanophyceae</taxon>
        <taxon>Synechococcales</taxon>
        <taxon>Prochlorococcaceae</taxon>
        <taxon>Cyanobium</taxon>
    </lineage>
</organism>
<keyword evidence="5" id="KW-1185">Reference proteome</keyword>
<evidence type="ECO:0000259" key="2">
    <source>
        <dbReference type="PROSITE" id="PS51192"/>
    </source>
</evidence>
<dbReference type="SUPFAM" id="SSF52540">
    <property type="entry name" value="P-loop containing nucleoside triphosphate hydrolases"/>
    <property type="match status" value="1"/>
</dbReference>
<dbReference type="InterPro" id="IPR050742">
    <property type="entry name" value="Helicase_Restrict-Modif_Enz"/>
</dbReference>
<comment type="caution">
    <text evidence="4">The sequence shown here is derived from an EMBL/GenBank/DDBJ whole genome shotgun (WGS) entry which is preliminary data.</text>
</comment>
<keyword evidence="4" id="KW-0547">Nucleotide-binding</keyword>
<keyword evidence="4" id="KW-0378">Hydrolase</keyword>
<dbReference type="Pfam" id="PF04851">
    <property type="entry name" value="ResIII"/>
    <property type="match status" value="1"/>
</dbReference>
<dbReference type="GO" id="GO:0005829">
    <property type="term" value="C:cytosol"/>
    <property type="evidence" value="ECO:0007669"/>
    <property type="project" value="TreeGrafter"/>
</dbReference>
<protein>
    <submittedName>
        <fullName evidence="4">Helicase</fullName>
    </submittedName>
</protein>
<dbReference type="PROSITE" id="PS51194">
    <property type="entry name" value="HELICASE_CTER"/>
    <property type="match status" value="1"/>
</dbReference>
<dbReference type="InterPro" id="IPR027417">
    <property type="entry name" value="P-loop_NTPase"/>
</dbReference>
<dbReference type="OrthoDB" id="9802848at2"/>
<dbReference type="PANTHER" id="PTHR47396">
    <property type="entry name" value="TYPE I RESTRICTION ENZYME ECOKI R PROTEIN"/>
    <property type="match status" value="1"/>
</dbReference>
<dbReference type="Proteomes" id="UP000243002">
    <property type="component" value="Unassembled WGS sequence"/>
</dbReference>
<feature type="compositionally biased region" description="Basic residues" evidence="1">
    <location>
        <begin position="423"/>
        <end position="439"/>
    </location>
</feature>
<name>A0A2P7MZH4_9CYAN</name>